<dbReference type="EMBL" id="CP030941">
    <property type="protein sequence ID" value="UUP15585.1"/>
    <property type="molecule type" value="Genomic_DNA"/>
</dbReference>
<gene>
    <name evidence="2" type="ORF">NTH_00022</name>
</gene>
<dbReference type="Gene3D" id="3.10.490.10">
    <property type="entry name" value="Gamma-glutamyl cyclotransferase-like"/>
    <property type="match status" value="1"/>
</dbReference>
<evidence type="ECO:0000259" key="1">
    <source>
        <dbReference type="Pfam" id="PF06094"/>
    </source>
</evidence>
<evidence type="ECO:0000313" key="2">
    <source>
        <dbReference type="EMBL" id="UUP15585.1"/>
    </source>
</evidence>
<dbReference type="RefSeq" id="WP_338528083.1">
    <property type="nucleotide sequence ID" value="NZ_CP030941.1"/>
</dbReference>
<dbReference type="Pfam" id="PF06094">
    <property type="entry name" value="GGACT"/>
    <property type="match status" value="1"/>
</dbReference>
<accession>A0ABY5MBV1</accession>
<dbReference type="CDD" id="cd06661">
    <property type="entry name" value="GGCT_like"/>
    <property type="match status" value="1"/>
</dbReference>
<dbReference type="InterPro" id="IPR009288">
    <property type="entry name" value="AIG2-like_dom"/>
</dbReference>
<sequence length="220" mass="24788">MANASTIDLTKKEYPAEGAVIGYFGYGSLVNADTHRTRIVTSVPARLKGWRRHWIPYHEADMRSAVLLSVKRDEGHVCDGLLVLDLLENLPQVDEREIGYVRRQVQPQDLELEAELPFDCPLYVYEALPPAAKRDGEGHILQSYLDAVLQGFLRVHGEEGMRRFVRDTHGFDTPVLADRQAPLYPRPVRLSEMERELIDGALAQLPLRFIPHAGATILPG</sequence>
<name>A0ABY5MBV1_9HYPH</name>
<dbReference type="SUPFAM" id="SSF110857">
    <property type="entry name" value="Gamma-glutamyl cyclotransferase-like"/>
    <property type="match status" value="1"/>
</dbReference>
<dbReference type="InterPro" id="IPR013024">
    <property type="entry name" value="GGCT-like"/>
</dbReference>
<organism evidence="2 3">
    <name type="scientific">Nitratireductor thuwali</name>
    <dbReference type="NCBI Taxonomy" id="2267699"/>
    <lineage>
        <taxon>Bacteria</taxon>
        <taxon>Pseudomonadati</taxon>
        <taxon>Pseudomonadota</taxon>
        <taxon>Alphaproteobacteria</taxon>
        <taxon>Hyphomicrobiales</taxon>
        <taxon>Phyllobacteriaceae</taxon>
        <taxon>Nitratireductor</taxon>
    </lineage>
</organism>
<feature type="domain" description="Gamma-glutamylcyclotransferase AIG2-like" evidence="1">
    <location>
        <begin position="23"/>
        <end position="127"/>
    </location>
</feature>
<proteinExistence type="predicted"/>
<dbReference type="InterPro" id="IPR036568">
    <property type="entry name" value="GGCT-like_sf"/>
</dbReference>
<protein>
    <recommendedName>
        <fullName evidence="1">Gamma-glutamylcyclotransferase AIG2-like domain-containing protein</fullName>
    </recommendedName>
</protein>
<evidence type="ECO:0000313" key="3">
    <source>
        <dbReference type="Proteomes" id="UP001342418"/>
    </source>
</evidence>
<keyword evidence="3" id="KW-1185">Reference proteome</keyword>
<dbReference type="Proteomes" id="UP001342418">
    <property type="component" value="Chromosome"/>
</dbReference>
<reference evidence="2 3" key="1">
    <citation type="submission" date="2018-07" db="EMBL/GenBank/DDBJ databases">
        <title>Genome sequence of Nitratireductor thuwali#1536.</title>
        <authorList>
            <person name="Michoud G."/>
            <person name="Merlino G."/>
            <person name="Sefrji F.O."/>
            <person name="Daffonchio D."/>
        </authorList>
    </citation>
    <scope>NUCLEOTIDE SEQUENCE [LARGE SCALE GENOMIC DNA]</scope>
    <source>
        <strain evidence="3">Nit1536</strain>
    </source>
</reference>